<comment type="cofactor">
    <cofactor evidence="8">
        <name>a divalent metal cation</name>
        <dbReference type="ChEBI" id="CHEBI:60240"/>
    </cofactor>
    <text evidence="8">Binds 2 divalent metal cations per subunit.</text>
</comment>
<feature type="binding site" evidence="8">
    <location>
        <position position="222"/>
    </location>
    <ligand>
        <name>Zn(2+)</name>
        <dbReference type="ChEBI" id="CHEBI:29105"/>
        <label>2</label>
    </ligand>
</feature>
<accession>A0A9J6P2T9</accession>
<dbReference type="PANTHER" id="PTHR32481">
    <property type="entry name" value="AMINOPEPTIDASE"/>
    <property type="match status" value="1"/>
</dbReference>
<evidence type="ECO:0000256" key="1">
    <source>
        <dbReference type="ARBA" id="ARBA00006272"/>
    </source>
</evidence>
<dbReference type="Gene3D" id="2.40.30.40">
    <property type="entry name" value="Peptidase M42, domain 2"/>
    <property type="match status" value="1"/>
</dbReference>
<dbReference type="RefSeq" id="WP_250858862.1">
    <property type="nucleotide sequence ID" value="NZ_JAGSOJ010000002.1"/>
</dbReference>
<keyword evidence="4 8" id="KW-0479">Metal-binding</keyword>
<feature type="binding site" evidence="8">
    <location>
        <position position="187"/>
    </location>
    <ligand>
        <name>Zn(2+)</name>
        <dbReference type="ChEBI" id="CHEBI:29105"/>
        <label>1</label>
    </ligand>
</feature>
<dbReference type="Pfam" id="PF05343">
    <property type="entry name" value="Peptidase_M42"/>
    <property type="match status" value="1"/>
</dbReference>
<evidence type="ECO:0000256" key="4">
    <source>
        <dbReference type="ARBA" id="ARBA00022723"/>
    </source>
</evidence>
<evidence type="ECO:0000313" key="9">
    <source>
        <dbReference type="EMBL" id="MCM1989840.1"/>
    </source>
</evidence>
<reference evidence="9" key="1">
    <citation type="journal article" date="2021" name="mSystems">
        <title>Bacteria and Archaea Synergistically Convert Glycine Betaine to Biogenic Methane in the Formosa Cold Seep of the South China Sea.</title>
        <authorList>
            <person name="Li L."/>
            <person name="Zhang W."/>
            <person name="Zhang S."/>
            <person name="Song L."/>
            <person name="Sun Q."/>
            <person name="Zhang H."/>
            <person name="Xiang H."/>
            <person name="Dong X."/>
        </authorList>
    </citation>
    <scope>NUCLEOTIDE SEQUENCE</scope>
    <source>
        <strain evidence="9">ZWT</strain>
    </source>
</reference>
<comment type="caution">
    <text evidence="9">The sequence shown here is derived from an EMBL/GenBank/DDBJ whole genome shotgun (WGS) entry which is preliminary data.</text>
</comment>
<gene>
    <name evidence="9" type="ORF">KDK92_08820</name>
</gene>
<dbReference type="AlphaFoldDB" id="A0A9J6P2T9"/>
<organism evidence="9 10">
    <name type="scientific">Oceanirhabdus seepicola</name>
    <dbReference type="NCBI Taxonomy" id="2828781"/>
    <lineage>
        <taxon>Bacteria</taxon>
        <taxon>Bacillati</taxon>
        <taxon>Bacillota</taxon>
        <taxon>Clostridia</taxon>
        <taxon>Eubacteriales</taxon>
        <taxon>Clostridiaceae</taxon>
        <taxon>Oceanirhabdus</taxon>
    </lineage>
</organism>
<keyword evidence="5" id="KW-0378">Hydrolase</keyword>
<evidence type="ECO:0000256" key="5">
    <source>
        <dbReference type="ARBA" id="ARBA00022801"/>
    </source>
</evidence>
<evidence type="ECO:0000256" key="6">
    <source>
        <dbReference type="PIRNR" id="PIRNR001123"/>
    </source>
</evidence>
<dbReference type="PIRSF" id="PIRSF001123">
    <property type="entry name" value="PepA_GA"/>
    <property type="match status" value="1"/>
</dbReference>
<evidence type="ECO:0000256" key="2">
    <source>
        <dbReference type="ARBA" id="ARBA00022438"/>
    </source>
</evidence>
<reference evidence="9" key="2">
    <citation type="submission" date="2021-04" db="EMBL/GenBank/DDBJ databases">
        <authorList>
            <person name="Dong X."/>
        </authorList>
    </citation>
    <scope>NUCLEOTIDE SEQUENCE</scope>
    <source>
        <strain evidence="9">ZWT</strain>
    </source>
</reference>
<dbReference type="InterPro" id="IPR051464">
    <property type="entry name" value="Peptidase_M42_aminopept"/>
</dbReference>
<feature type="binding site" evidence="8">
    <location>
        <position position="187"/>
    </location>
    <ligand>
        <name>Zn(2+)</name>
        <dbReference type="ChEBI" id="CHEBI:29105"/>
        <label>2</label>
    </ligand>
</feature>
<protein>
    <submittedName>
        <fullName evidence="9">M42 family metallopeptidase</fullName>
    </submittedName>
</protein>
<feature type="active site" description="Proton acceptor" evidence="7">
    <location>
        <position position="221"/>
    </location>
</feature>
<dbReference type="InterPro" id="IPR008007">
    <property type="entry name" value="Peptidase_M42"/>
</dbReference>
<evidence type="ECO:0000256" key="7">
    <source>
        <dbReference type="PIRSR" id="PIRSR001123-1"/>
    </source>
</evidence>
<dbReference type="GO" id="GO:0046872">
    <property type="term" value="F:metal ion binding"/>
    <property type="evidence" value="ECO:0007669"/>
    <property type="project" value="UniProtKB-UniRule"/>
</dbReference>
<proteinExistence type="inferred from homology"/>
<evidence type="ECO:0000256" key="3">
    <source>
        <dbReference type="ARBA" id="ARBA00022670"/>
    </source>
</evidence>
<dbReference type="GO" id="GO:0006508">
    <property type="term" value="P:proteolysis"/>
    <property type="evidence" value="ECO:0007669"/>
    <property type="project" value="UniProtKB-KW"/>
</dbReference>
<dbReference type="GO" id="GO:0004177">
    <property type="term" value="F:aminopeptidase activity"/>
    <property type="evidence" value="ECO:0007669"/>
    <property type="project" value="UniProtKB-UniRule"/>
</dbReference>
<dbReference type="Proteomes" id="UP001056429">
    <property type="component" value="Unassembled WGS sequence"/>
</dbReference>
<name>A0A9J6P2T9_9CLOT</name>
<feature type="binding site" evidence="8">
    <location>
        <position position="69"/>
    </location>
    <ligand>
        <name>Zn(2+)</name>
        <dbReference type="ChEBI" id="CHEBI:29105"/>
        <label>1</label>
    </ligand>
</feature>
<dbReference type="EMBL" id="JAGSOJ010000002">
    <property type="protein sequence ID" value="MCM1989840.1"/>
    <property type="molecule type" value="Genomic_DNA"/>
</dbReference>
<dbReference type="PANTHER" id="PTHR32481:SF7">
    <property type="entry name" value="AMINOPEPTIDASE YHFE-RELATED"/>
    <property type="match status" value="1"/>
</dbReference>
<dbReference type="Gene3D" id="3.40.630.10">
    <property type="entry name" value="Zn peptidases"/>
    <property type="match status" value="1"/>
</dbReference>
<dbReference type="SUPFAM" id="SSF53187">
    <property type="entry name" value="Zn-dependent exopeptidases"/>
    <property type="match status" value="1"/>
</dbReference>
<evidence type="ECO:0000256" key="8">
    <source>
        <dbReference type="PIRSR" id="PIRSR001123-2"/>
    </source>
</evidence>
<dbReference type="SUPFAM" id="SSF101821">
    <property type="entry name" value="Aminopeptidase/glucanase lid domain"/>
    <property type="match status" value="1"/>
</dbReference>
<keyword evidence="3" id="KW-0645">Protease</keyword>
<dbReference type="InterPro" id="IPR023367">
    <property type="entry name" value="Peptidase_M42_dom2"/>
</dbReference>
<comment type="similarity">
    <text evidence="1 6">Belongs to the peptidase M42 family.</text>
</comment>
<keyword evidence="10" id="KW-1185">Reference proteome</keyword>
<dbReference type="CDD" id="cd05657">
    <property type="entry name" value="M42_glucanase_like"/>
    <property type="match status" value="1"/>
</dbReference>
<feature type="binding site" evidence="8">
    <location>
        <position position="241"/>
    </location>
    <ligand>
        <name>Zn(2+)</name>
        <dbReference type="ChEBI" id="CHEBI:29105"/>
        <label>1</label>
    </ligand>
</feature>
<keyword evidence="2" id="KW-0031">Aminopeptidase</keyword>
<evidence type="ECO:0000313" key="10">
    <source>
        <dbReference type="Proteomes" id="UP001056429"/>
    </source>
</evidence>
<sequence length="343" mass="38230">MNVNTQYAVDMMKKYLEIPSPSGYTMEAIKEVKKDFEEFGLETCITNKGALIATMRGQDDEEHVMITAHIDTLGGMVKEIMSDGKLKYFRVGGGCWNAVEGENCTVITRQGKKIRGAIIPTVASSHVNGLKAYESKRDDALMRVRLDEKVFNKEDVKALGINVGDFIVMDTRTEITDNGFIKTRYIDNKSAVGMVLEICRYMRENGMKPKNTTHFFISNYEECGHGVAGVPPKTKEVIAIDIGTVGPGQESSEYAVSIAARDNKTPYDFGFRNRLVNIAEENDIDYKVDVYNSYSSDATQLMHSSIDINFACVGPGVDATHHYERTHTDAIGNTIKLLINYLK</sequence>